<organism evidence="3 4">
    <name type="scientific">Linnemannia gamsii</name>
    <dbReference type="NCBI Taxonomy" id="64522"/>
    <lineage>
        <taxon>Eukaryota</taxon>
        <taxon>Fungi</taxon>
        <taxon>Fungi incertae sedis</taxon>
        <taxon>Mucoromycota</taxon>
        <taxon>Mortierellomycotina</taxon>
        <taxon>Mortierellomycetes</taxon>
        <taxon>Mortierellales</taxon>
        <taxon>Mortierellaceae</taxon>
        <taxon>Linnemannia</taxon>
    </lineage>
</organism>
<dbReference type="EMBL" id="JAAAIN010000862">
    <property type="protein sequence ID" value="KAG0310256.1"/>
    <property type="molecule type" value="Genomic_DNA"/>
</dbReference>
<dbReference type="Pfam" id="PF21882">
    <property type="entry name" value="Gp53-like_C"/>
    <property type="match status" value="1"/>
</dbReference>
<gene>
    <name evidence="3" type="ORF">BGZ97_012686</name>
</gene>
<dbReference type="Pfam" id="PF04865">
    <property type="entry name" value="Baseplate_J"/>
    <property type="match status" value="1"/>
</dbReference>
<evidence type="ECO:0008006" key="5">
    <source>
        <dbReference type="Google" id="ProtNLM"/>
    </source>
</evidence>
<protein>
    <recommendedName>
        <fullName evidence="5">Phage tail protein</fullName>
    </recommendedName>
</protein>
<dbReference type="AlphaFoldDB" id="A0A9P6UL94"/>
<sequence>MAKTYDYLTPTGVIVPDTDTVLETVQNEWRSVFGNDLSVEAETPQGVLMTADALGRNAVIRNNAALANQINPNQAGGVFLDAICALTGLERAKKNHSTITNVDITGIPHTFIRKGARARTQAGDLFSTIHATRLSQDGTGKVDFHSVEYGPIAATTGALVHIVDNVLGWETVYNAENATLGQGKQSDESLHALRKRTLALQGLSLSEAITSAVYVIEGVKSLQFRENTDSVAQIIDGVSMKPHSIWVCVDGGTDTDIAQALLKNKSAGAGWNGAVALQTIDAASGQKYSVLFDRPTPRHFLVRVTVRTDASVTDPQNAVRQAITTYSENQLDNGTGFKLGTSVSPFELAAAVNRGVPGIYVQLVEISNHEPVEYVTTEIKLTLLWQYDAADNLRGLLERKQACHGTFSSYEQGYGYDYQRDQATDPLAKPIERDKLNAILHDITEALQQYQVLGTPEWITKTDNGGKAYPYAQRARVRYREKENDPWDIYESLADNNIAAPTNAKKWARIVSEVASQEQAIAGTDNSTIMTPLRVAQATANKQPNLGYTPIQQGTGIAQQSNVVKIGWSEQGRLKATVDDTDQGNFIFENQLASYATQQFVASNYARTDYVDTHYLKPEEADKRYLNLQQGDNRYFPREELTFPKLKSGYQVLPSGLILQWGDAVINARGSEIWFPLSFPNAALTVQLSHIETTPALCLCHSDREAVPNETQITGNVSYEQGYGYDYQRDQATDPLAKPIERTKLNAILHDITGVLQQYQAIGTPIWATKADNDGYQFPYAQCARVLYRTKETDRWAVYESLVDNNTAPPNDTDKWRRIVSTIASEEQAIAGTDNSTIMTPLRVAQAVKEFTKEVGQIVFEKIQNGIKGNTVAILQVMAPLPSEFPICGGNSSVVGITGEEWIKPANLAAIKLELFRRIAILL</sequence>
<dbReference type="InterPro" id="IPR006949">
    <property type="entry name" value="Barrel_Baseplate_J-like"/>
</dbReference>
<dbReference type="Proteomes" id="UP000823405">
    <property type="component" value="Unassembled WGS sequence"/>
</dbReference>
<dbReference type="Gene3D" id="2.60.40.3940">
    <property type="match status" value="1"/>
</dbReference>
<dbReference type="InterPro" id="IPR054075">
    <property type="entry name" value="Gp53-like_C"/>
</dbReference>
<evidence type="ECO:0000259" key="2">
    <source>
        <dbReference type="Pfam" id="PF21882"/>
    </source>
</evidence>
<reference evidence="3" key="1">
    <citation type="journal article" date="2020" name="Fungal Divers.">
        <title>Resolving the Mortierellaceae phylogeny through synthesis of multi-gene phylogenetics and phylogenomics.</title>
        <authorList>
            <person name="Vandepol N."/>
            <person name="Liber J."/>
            <person name="Desiro A."/>
            <person name="Na H."/>
            <person name="Kennedy M."/>
            <person name="Barry K."/>
            <person name="Grigoriev I.V."/>
            <person name="Miller A.N."/>
            <person name="O'Donnell K."/>
            <person name="Stajich J.E."/>
            <person name="Bonito G."/>
        </authorList>
    </citation>
    <scope>NUCLEOTIDE SEQUENCE</scope>
    <source>
        <strain evidence="3">NVP60</strain>
    </source>
</reference>
<proteinExistence type="predicted"/>
<evidence type="ECO:0000313" key="3">
    <source>
        <dbReference type="EMBL" id="KAG0310256.1"/>
    </source>
</evidence>
<accession>A0A9P6UL94</accession>
<comment type="caution">
    <text evidence="3">The sequence shown here is derived from an EMBL/GenBank/DDBJ whole genome shotgun (WGS) entry which is preliminary data.</text>
</comment>
<keyword evidence="4" id="KW-1185">Reference proteome</keyword>
<name>A0A9P6UL94_9FUNG</name>
<evidence type="ECO:0000313" key="4">
    <source>
        <dbReference type="Proteomes" id="UP000823405"/>
    </source>
</evidence>
<evidence type="ECO:0000259" key="1">
    <source>
        <dbReference type="Pfam" id="PF04865"/>
    </source>
</evidence>
<feature type="domain" description="Putative tail fiber protein gp53-like C-terminal" evidence="2">
    <location>
        <begin position="653"/>
        <end position="696"/>
    </location>
</feature>
<feature type="domain" description="Baseplate protein J-like barrel" evidence="1">
    <location>
        <begin position="102"/>
        <end position="180"/>
    </location>
</feature>